<feature type="domain" description="CAF1B/HIR1 beta-propeller" evidence="11">
    <location>
        <begin position="161"/>
        <end position="370"/>
    </location>
</feature>
<evidence type="ECO:0000256" key="4">
    <source>
        <dbReference type="ARBA" id="ARBA00022737"/>
    </source>
</evidence>
<evidence type="ECO:0000256" key="2">
    <source>
        <dbReference type="ARBA" id="ARBA00007306"/>
    </source>
</evidence>
<dbReference type="AlphaFoldDB" id="A0A0R3W585"/>
<evidence type="ECO:0000256" key="10">
    <source>
        <dbReference type="SAM" id="MobiDB-lite"/>
    </source>
</evidence>
<accession>A0A0R3W585</accession>
<keyword evidence="8" id="KW-0539">Nucleus</keyword>
<protein>
    <submittedName>
        <fullName evidence="14">WD_REPEATS_REGION domain-containing protein</fullName>
    </submittedName>
</protein>
<evidence type="ECO:0000256" key="3">
    <source>
        <dbReference type="ARBA" id="ARBA00022574"/>
    </source>
</evidence>
<dbReference type="Proteomes" id="UP000282613">
    <property type="component" value="Unassembled WGS sequence"/>
</dbReference>
<dbReference type="InterPro" id="IPR001680">
    <property type="entry name" value="WD40_rpt"/>
</dbReference>
<evidence type="ECO:0000256" key="8">
    <source>
        <dbReference type="ARBA" id="ARBA00023242"/>
    </source>
</evidence>
<feature type="repeat" description="WD" evidence="9">
    <location>
        <begin position="170"/>
        <end position="211"/>
    </location>
</feature>
<dbReference type="SMART" id="SM00320">
    <property type="entry name" value="WD40"/>
    <property type="match status" value="5"/>
</dbReference>
<dbReference type="Gene3D" id="2.130.10.10">
    <property type="entry name" value="YVTN repeat-like/Quinoprotein amine dehydrogenase"/>
    <property type="match status" value="2"/>
</dbReference>
<feature type="repeat" description="WD" evidence="9">
    <location>
        <begin position="236"/>
        <end position="270"/>
    </location>
</feature>
<dbReference type="OrthoDB" id="71227at2759"/>
<keyword evidence="3 9" id="KW-0853">WD repeat</keyword>
<feature type="repeat" description="WD" evidence="9">
    <location>
        <begin position="286"/>
        <end position="327"/>
    </location>
</feature>
<dbReference type="GO" id="GO:0005634">
    <property type="term" value="C:nucleus"/>
    <property type="evidence" value="ECO:0007669"/>
    <property type="project" value="UniProtKB-SubCell"/>
</dbReference>
<evidence type="ECO:0000313" key="13">
    <source>
        <dbReference type="Proteomes" id="UP000282613"/>
    </source>
</evidence>
<evidence type="ECO:0000256" key="9">
    <source>
        <dbReference type="PROSITE-ProRule" id="PRU00221"/>
    </source>
</evidence>
<keyword evidence="6" id="KW-0156">Chromatin regulator</keyword>
<evidence type="ECO:0000256" key="6">
    <source>
        <dbReference type="ARBA" id="ARBA00022853"/>
    </source>
</evidence>
<gene>
    <name evidence="12" type="ORF">TASK_LOCUS5264</name>
</gene>
<dbReference type="WBParaSite" id="TASK_0000526301-mRNA-1">
    <property type="protein sequence ID" value="TASK_0000526301-mRNA-1"/>
    <property type="gene ID" value="TASK_0000526301"/>
</dbReference>
<reference evidence="14" key="1">
    <citation type="submission" date="2016-04" db="UniProtKB">
        <authorList>
            <consortium name="WormBaseParasite"/>
        </authorList>
    </citation>
    <scope>IDENTIFICATION</scope>
</reference>
<comment type="subcellular location">
    <subcellularLocation>
        <location evidence="1">Nucleus</location>
    </subcellularLocation>
</comment>
<dbReference type="GO" id="GO:0006335">
    <property type="term" value="P:DNA replication-dependent chromatin assembly"/>
    <property type="evidence" value="ECO:0007669"/>
    <property type="project" value="InterPro"/>
</dbReference>
<keyword evidence="7" id="KW-0234">DNA repair</keyword>
<dbReference type="Pfam" id="PF24105">
    <property type="entry name" value="Beta-prop_CAF1B_HIR1"/>
    <property type="match status" value="2"/>
</dbReference>
<keyword evidence="5" id="KW-0227">DNA damage</keyword>
<dbReference type="PROSITE" id="PS50294">
    <property type="entry name" value="WD_REPEATS_REGION"/>
    <property type="match status" value="2"/>
</dbReference>
<dbReference type="STRING" id="60517.A0A0R3W585"/>
<comment type="similarity">
    <text evidence="2">Belongs to the WD repeat HIR1 family.</text>
</comment>
<feature type="compositionally biased region" description="Basic and acidic residues" evidence="10">
    <location>
        <begin position="715"/>
        <end position="725"/>
    </location>
</feature>
<dbReference type="PANTHER" id="PTHR15271">
    <property type="entry name" value="CHROMATIN ASSEMBLY FACTOR 1 SUBUNIT B"/>
    <property type="match status" value="1"/>
</dbReference>
<organism evidence="14">
    <name type="scientific">Taenia asiatica</name>
    <name type="common">Asian tapeworm</name>
    <dbReference type="NCBI Taxonomy" id="60517"/>
    <lineage>
        <taxon>Eukaryota</taxon>
        <taxon>Metazoa</taxon>
        <taxon>Spiralia</taxon>
        <taxon>Lophotrochozoa</taxon>
        <taxon>Platyhelminthes</taxon>
        <taxon>Cestoda</taxon>
        <taxon>Eucestoda</taxon>
        <taxon>Cyclophyllidea</taxon>
        <taxon>Taeniidae</taxon>
        <taxon>Taenia</taxon>
    </lineage>
</organism>
<dbReference type="PANTHER" id="PTHR15271:SF4">
    <property type="entry name" value="CHROMATIN ASSEMBLY FACTOR 1 SUBUNIT B"/>
    <property type="match status" value="1"/>
</dbReference>
<evidence type="ECO:0000313" key="14">
    <source>
        <dbReference type="WBParaSite" id="TASK_0000526301-mRNA-1"/>
    </source>
</evidence>
<evidence type="ECO:0000259" key="11">
    <source>
        <dbReference type="Pfam" id="PF24105"/>
    </source>
</evidence>
<dbReference type="GO" id="GO:0006334">
    <property type="term" value="P:nucleosome assembly"/>
    <property type="evidence" value="ECO:0007669"/>
    <property type="project" value="TreeGrafter"/>
</dbReference>
<feature type="region of interest" description="Disordered" evidence="10">
    <location>
        <begin position="688"/>
        <end position="725"/>
    </location>
</feature>
<dbReference type="InterPro" id="IPR045145">
    <property type="entry name" value="PTHR15271"/>
</dbReference>
<dbReference type="GO" id="GO:0033186">
    <property type="term" value="C:CAF-1 complex"/>
    <property type="evidence" value="ECO:0007669"/>
    <property type="project" value="TreeGrafter"/>
</dbReference>
<name>A0A0R3W585_TAEAS</name>
<dbReference type="PROSITE" id="PS50082">
    <property type="entry name" value="WD_REPEATS_2"/>
    <property type="match status" value="3"/>
</dbReference>
<dbReference type="GO" id="GO:0006281">
    <property type="term" value="P:DNA repair"/>
    <property type="evidence" value="ECO:0007669"/>
    <property type="project" value="UniProtKB-KW"/>
</dbReference>
<dbReference type="InterPro" id="IPR015943">
    <property type="entry name" value="WD40/YVTN_repeat-like_dom_sf"/>
</dbReference>
<evidence type="ECO:0000313" key="12">
    <source>
        <dbReference type="EMBL" id="VDK34795.1"/>
    </source>
</evidence>
<evidence type="ECO:0000256" key="5">
    <source>
        <dbReference type="ARBA" id="ARBA00022763"/>
    </source>
</evidence>
<sequence>MKVLTPEIAWHETLPIYSCDLQPFTLVSPNNDLGLREPLVELSLNDAASNDAEKLKEEVTLMEEEDEKRIRPVFGETWTRLATAGGDSMVRLWRVHLDWRPPGSVTVTTFKKPLPKGMLESNVGSSNRKTASGAAAASTATATVAAVDGAIGGVKVSAPVSEGLVFLATLKRHERLVNVVRWSPSGEYLASGGDDQFIIIWHMQPESESKSTPLPLPGDDGDEPRYLETWLPLRSLRRHLEDVYDLCWSPDGTALISGSVDQSVILWSLDLSVEGASGGTCKSVVLRDHKHYVQGVAWDPLGIYVASLSADRSCRIYKVATNQCVVTLSKVDKCHLFQDDSWKSFFRRPAFSPDGLLLICPAGNLETAPFAGDMSSAVSSTANKSASIASKVDAADSDVTLSSASFIRPISNNLWCWHSWEESCLIASCLDSKSYPSLNNTIYEINMELLLTASLPATAPQHAAHIFLRNWTKKPCVSLPTGSRPVVAVRFCPQPFRLRLTNPDPEVAFSSLFDLPYRWIFCLVLDDGLLFFDTQQVQPFAQIGQIHYQSLNDVAWSSDGRLVTVTSTDGYCSLIHFSVEELGVPYRGPLGVRMVPPTANSPIEADSNENQSVTEHAAEVTPRKNGKPQVRVMEELKSEGRRHISFESGIHTPERPHVSLPVTPNTGRYLSAPVLASPTATTPTFIRSKQTGEKRRIPFITLSKEIKSNPPTASHAEKTEKEGQG</sequence>
<dbReference type="EMBL" id="UYRS01018404">
    <property type="protein sequence ID" value="VDK34795.1"/>
    <property type="molecule type" value="Genomic_DNA"/>
</dbReference>
<reference evidence="12 13" key="2">
    <citation type="submission" date="2018-11" db="EMBL/GenBank/DDBJ databases">
        <authorList>
            <consortium name="Pathogen Informatics"/>
        </authorList>
    </citation>
    <scope>NUCLEOTIDE SEQUENCE [LARGE SCALE GENOMIC DNA]</scope>
</reference>
<keyword evidence="4" id="KW-0677">Repeat</keyword>
<proteinExistence type="inferred from homology"/>
<evidence type="ECO:0000256" key="1">
    <source>
        <dbReference type="ARBA" id="ARBA00004123"/>
    </source>
</evidence>
<evidence type="ECO:0000256" key="7">
    <source>
        <dbReference type="ARBA" id="ARBA00023204"/>
    </source>
</evidence>
<keyword evidence="13" id="KW-1185">Reference proteome</keyword>
<dbReference type="SUPFAM" id="SSF50978">
    <property type="entry name" value="WD40 repeat-like"/>
    <property type="match status" value="1"/>
</dbReference>
<dbReference type="InterPro" id="IPR055410">
    <property type="entry name" value="Beta-prop_CAF1B_HIR1"/>
</dbReference>
<dbReference type="InterPro" id="IPR036322">
    <property type="entry name" value="WD40_repeat_dom_sf"/>
</dbReference>
<feature type="domain" description="CAF1B/HIR1 beta-propeller" evidence="11">
    <location>
        <begin position="459"/>
        <end position="582"/>
    </location>
</feature>